<protein>
    <recommendedName>
        <fullName evidence="3">CUB domain-containing protein</fullName>
    </recommendedName>
</protein>
<dbReference type="STRING" id="1965070.A0A443RJK3"/>
<dbReference type="AlphaFoldDB" id="A0A443RJK3"/>
<comment type="caution">
    <text evidence="4">The sequence shown here is derived from an EMBL/GenBank/DDBJ whole genome shotgun (WGS) entry which is preliminary data.</text>
</comment>
<dbReference type="PROSITE" id="PS01180">
    <property type="entry name" value="CUB"/>
    <property type="match status" value="1"/>
</dbReference>
<dbReference type="OrthoDB" id="6344756at2759"/>
<dbReference type="InterPro" id="IPR000859">
    <property type="entry name" value="CUB_dom"/>
</dbReference>
<evidence type="ECO:0000256" key="1">
    <source>
        <dbReference type="ARBA" id="ARBA00023157"/>
    </source>
</evidence>
<sequence length="158" mass="17912">CNALVYFPLFELIQFKNEECVTSDNLTGTCYTLTECALYGGVPRGICAAGFCVCCFWNVTCGGTAVRNRTYFINPHYPLPIMQEIRCAVTILKPLSMAKSIYELRINFRIFQMSQPTFGHCSIDAFSVVDYIERIPVICGNNDGLHSKFKRNEYSNEE</sequence>
<dbReference type="SUPFAM" id="SSF49854">
    <property type="entry name" value="Spermadhesin, CUB domain"/>
    <property type="match status" value="1"/>
</dbReference>
<feature type="non-terminal residue" evidence="4">
    <location>
        <position position="1"/>
    </location>
</feature>
<dbReference type="InterPro" id="IPR035914">
    <property type="entry name" value="Sperma_CUB_dom_sf"/>
</dbReference>
<comment type="caution">
    <text evidence="2">Lacks conserved residue(s) required for the propagation of feature annotation.</text>
</comment>
<reference evidence="4 5" key="1">
    <citation type="journal article" date="2018" name="Gigascience">
        <title>Genomes of trombidid mites reveal novel predicted allergens and laterally-transferred genes associated with secondary metabolism.</title>
        <authorList>
            <person name="Dong X."/>
            <person name="Chaisiri K."/>
            <person name="Xia D."/>
            <person name="Armstrong S.D."/>
            <person name="Fang Y."/>
            <person name="Donnelly M.J."/>
            <person name="Kadowaki T."/>
            <person name="McGarry J.W."/>
            <person name="Darby A.C."/>
            <person name="Makepeace B.L."/>
        </authorList>
    </citation>
    <scope>NUCLEOTIDE SEQUENCE [LARGE SCALE GENOMIC DNA]</scope>
    <source>
        <strain evidence="4">UoL-WK</strain>
    </source>
</reference>
<evidence type="ECO:0000256" key="2">
    <source>
        <dbReference type="PROSITE-ProRule" id="PRU00059"/>
    </source>
</evidence>
<dbReference type="Proteomes" id="UP000285301">
    <property type="component" value="Unassembled WGS sequence"/>
</dbReference>
<dbReference type="EMBL" id="NCKU01000448">
    <property type="protein sequence ID" value="RWS15461.1"/>
    <property type="molecule type" value="Genomic_DNA"/>
</dbReference>
<proteinExistence type="predicted"/>
<dbReference type="PANTHER" id="PTHR33236">
    <property type="entry name" value="INTRAFLAGELLAR TRANSPORT PROTEIN 122 FAMILY PROTEIN-RELATED"/>
    <property type="match status" value="1"/>
</dbReference>
<gene>
    <name evidence="4" type="ORF">B4U79_12194</name>
</gene>
<accession>A0A443RJK3</accession>
<organism evidence="4 5">
    <name type="scientific">Dinothrombium tinctorium</name>
    <dbReference type="NCBI Taxonomy" id="1965070"/>
    <lineage>
        <taxon>Eukaryota</taxon>
        <taxon>Metazoa</taxon>
        <taxon>Ecdysozoa</taxon>
        <taxon>Arthropoda</taxon>
        <taxon>Chelicerata</taxon>
        <taxon>Arachnida</taxon>
        <taxon>Acari</taxon>
        <taxon>Acariformes</taxon>
        <taxon>Trombidiformes</taxon>
        <taxon>Prostigmata</taxon>
        <taxon>Anystina</taxon>
        <taxon>Parasitengona</taxon>
        <taxon>Trombidioidea</taxon>
        <taxon>Trombidiidae</taxon>
        <taxon>Dinothrombium</taxon>
    </lineage>
</organism>
<evidence type="ECO:0000259" key="3">
    <source>
        <dbReference type="PROSITE" id="PS01180"/>
    </source>
</evidence>
<name>A0A443RJK3_9ACAR</name>
<evidence type="ECO:0000313" key="4">
    <source>
        <dbReference type="EMBL" id="RWS15461.1"/>
    </source>
</evidence>
<feature type="domain" description="CUB" evidence="3">
    <location>
        <begin position="61"/>
        <end position="158"/>
    </location>
</feature>
<evidence type="ECO:0000313" key="5">
    <source>
        <dbReference type="Proteomes" id="UP000285301"/>
    </source>
</evidence>
<dbReference type="PANTHER" id="PTHR33236:SF11">
    <property type="entry name" value="CUB DOMAIN-CONTAINING PROTEIN"/>
    <property type="match status" value="1"/>
</dbReference>
<keyword evidence="5" id="KW-1185">Reference proteome</keyword>
<keyword evidence="1" id="KW-1015">Disulfide bond</keyword>